<keyword evidence="8" id="KW-0808">Transferase</keyword>
<evidence type="ECO:0000259" key="17">
    <source>
        <dbReference type="PROSITE" id="PS51186"/>
    </source>
</evidence>
<feature type="compositionally biased region" description="Polar residues" evidence="16">
    <location>
        <begin position="16"/>
        <end position="27"/>
    </location>
</feature>
<proteinExistence type="inferred from homology"/>
<dbReference type="FunFam" id="3.40.630.30:FF:000070">
    <property type="entry name" value="Acetylglutamate kinase"/>
    <property type="match status" value="1"/>
</dbReference>
<feature type="compositionally biased region" description="Acidic residues" evidence="16">
    <location>
        <begin position="833"/>
        <end position="847"/>
    </location>
</feature>
<feature type="compositionally biased region" description="Low complexity" evidence="16">
    <location>
        <begin position="46"/>
        <end position="68"/>
    </location>
</feature>
<comment type="similarity">
    <text evidence="4">Belongs to the acetyltransferase family.</text>
</comment>
<protein>
    <recommendedName>
        <fullName evidence="6">Amino-acid acetyltransferase, mitochondrial</fullName>
        <ecNumber evidence="5">2.3.1.1</ecNumber>
    </recommendedName>
    <alternativeName>
        <fullName evidence="12">Arginine-requiring protein 2</fullName>
    </alternativeName>
    <alternativeName>
        <fullName evidence="13">Glutamate N-acetyltransferase</fullName>
    </alternativeName>
    <alternativeName>
        <fullName evidence="14">N-acetylglutamate synthase</fullName>
    </alternativeName>
</protein>
<sequence>MSKRMQNLILEILQAQPSLRDSKSYLNSFAPRKPLRPPHPPPSSPTPTAQDPSQSSSQATSASSSSASLQAFNLASHLNPHSHHQHLEFPIPTNVAHPGRVHNPSTTTWDPQQQIPLVDSTQGASPTPQLPKAILDQLQAAAAASASASGSTTKTNTHTTTTGTSVAHQITPQENSTVAIPNTTPVSDALADSHTALVKVQGPFTDRQLDSIAEGLIYLKRLGLVSVVVVDHEEWPDISADIDATGNLVIGGEELEQQRMDQWLAAHPPPFSSSASASNSKGTGKGKGRAIEPCRSSMLGRRQERLRKRIMAETIRLADSLNRKGAMARPFPQAVVKVDAHAAGKVEAEARHFQLSQASGVDPGSETVAGSSHASPTVHYGSAGEQRLRPPLVSDDQLRSIRSALSSNQIPVLAPYALYENERDGTLETLCVRADDVMVALARDMVVAANRADQEAAELAAARQPEDSEHGTGSGPSASSSQLHDLLAGEVDMMPLRLMVINREGGIPSHARGGDPHLSINLASEYHQIKQSFVWQDSHPTALRNLDAISDCLSYMPQTSSGVLVTHRSPRSLIANLITNKAAHSPSLPHRLLANKKDVRHTPTIIRPGLPIKVIEDFSKVDQDKLTALLEASFRRKLNRDAYFERLQEKLDFVIVTGDYQGAAIVTKEYAPEDVPGTVEPIAYLDKFAVLPSLQGSGTVDFLWGALRDEVQGLGLLDALNDNGGKGGYGTGRDLVWKSRANNPVNRWYYERSNGFVRIATNAKGMDWQLFWCDAEDKLARLSGERRLSASVSHLKEAAAIASDDSMHWSRRRRRAFDNDSDYYHHHRGLDRDLEEEHEDEDGDGIIDLESRTGSGIEAYERARRLSKPRFGGHIGSSYSTSIHSSSSSTSHHPDLTLLPIVAPEEGGRLLRWANCMRTIPGAWAD</sequence>
<evidence type="ECO:0000256" key="13">
    <source>
        <dbReference type="ARBA" id="ARBA00030346"/>
    </source>
</evidence>
<dbReference type="PANTHER" id="PTHR23342">
    <property type="entry name" value="N-ACETYLGLUTAMATE SYNTHASE"/>
    <property type="match status" value="1"/>
</dbReference>
<evidence type="ECO:0000256" key="9">
    <source>
        <dbReference type="ARBA" id="ARBA00022946"/>
    </source>
</evidence>
<dbReference type="GO" id="GO:0005759">
    <property type="term" value="C:mitochondrial matrix"/>
    <property type="evidence" value="ECO:0007669"/>
    <property type="project" value="TreeGrafter"/>
</dbReference>
<feature type="compositionally biased region" description="Low complexity" evidence="16">
    <location>
        <begin position="146"/>
        <end position="164"/>
    </location>
</feature>
<dbReference type="EC" id="2.3.1.1" evidence="5"/>
<keyword evidence="11" id="KW-0012">Acyltransferase</keyword>
<dbReference type="Pfam" id="PF04768">
    <property type="entry name" value="NAT"/>
    <property type="match status" value="2"/>
</dbReference>
<evidence type="ECO:0000256" key="5">
    <source>
        <dbReference type="ARBA" id="ARBA00012697"/>
    </source>
</evidence>
<dbReference type="InterPro" id="IPR006855">
    <property type="entry name" value="Vertebrate-like_GNAT_dom"/>
</dbReference>
<evidence type="ECO:0000256" key="1">
    <source>
        <dbReference type="ARBA" id="ARBA00002294"/>
    </source>
</evidence>
<evidence type="ECO:0000256" key="4">
    <source>
        <dbReference type="ARBA" id="ARBA00008694"/>
    </source>
</evidence>
<dbReference type="AlphaFoldDB" id="A0A317XFE3"/>
<feature type="domain" description="N-acetyltransferase" evidence="17">
    <location>
        <begin position="613"/>
        <end position="776"/>
    </location>
</feature>
<dbReference type="InParanoid" id="A0A317XFE3"/>
<feature type="compositionally biased region" description="Polar residues" evidence="16">
    <location>
        <begin position="103"/>
        <end position="112"/>
    </location>
</feature>
<evidence type="ECO:0000256" key="15">
    <source>
        <dbReference type="ARBA" id="ARBA00048372"/>
    </source>
</evidence>
<evidence type="ECO:0000256" key="11">
    <source>
        <dbReference type="ARBA" id="ARBA00023315"/>
    </source>
</evidence>
<evidence type="ECO:0000256" key="10">
    <source>
        <dbReference type="ARBA" id="ARBA00023128"/>
    </source>
</evidence>
<evidence type="ECO:0000313" key="19">
    <source>
        <dbReference type="EMBL" id="PWY96931.1"/>
    </source>
</evidence>
<evidence type="ECO:0000256" key="12">
    <source>
        <dbReference type="ARBA" id="ARBA00030322"/>
    </source>
</evidence>
<keyword evidence="20" id="KW-1185">Reference proteome</keyword>
<evidence type="ECO:0000256" key="14">
    <source>
        <dbReference type="ARBA" id="ARBA00033251"/>
    </source>
</evidence>
<organism evidence="19 20">
    <name type="scientific">Testicularia cyperi</name>
    <dbReference type="NCBI Taxonomy" id="1882483"/>
    <lineage>
        <taxon>Eukaryota</taxon>
        <taxon>Fungi</taxon>
        <taxon>Dikarya</taxon>
        <taxon>Basidiomycota</taxon>
        <taxon>Ustilaginomycotina</taxon>
        <taxon>Ustilaginomycetes</taxon>
        <taxon>Ustilaginales</taxon>
        <taxon>Anthracoideaceae</taxon>
        <taxon>Testicularia</taxon>
    </lineage>
</organism>
<evidence type="ECO:0000256" key="2">
    <source>
        <dbReference type="ARBA" id="ARBA00004173"/>
    </source>
</evidence>
<dbReference type="InterPro" id="IPR036393">
    <property type="entry name" value="AceGlu_kinase-like_sf"/>
</dbReference>
<evidence type="ECO:0000313" key="20">
    <source>
        <dbReference type="Proteomes" id="UP000246740"/>
    </source>
</evidence>
<dbReference type="GO" id="GO:0006526">
    <property type="term" value="P:L-arginine biosynthetic process"/>
    <property type="evidence" value="ECO:0007669"/>
    <property type="project" value="UniProtKB-UniPathway"/>
</dbReference>
<evidence type="ECO:0000259" key="18">
    <source>
        <dbReference type="PROSITE" id="PS51731"/>
    </source>
</evidence>
<evidence type="ECO:0000256" key="8">
    <source>
        <dbReference type="ARBA" id="ARBA00022679"/>
    </source>
</evidence>
<dbReference type="InterPro" id="IPR000182">
    <property type="entry name" value="GNAT_dom"/>
</dbReference>
<reference evidence="19 20" key="1">
    <citation type="journal article" date="2018" name="Mol. Biol. Evol.">
        <title>Broad Genomic Sampling Reveals a Smut Pathogenic Ancestry of the Fungal Clade Ustilaginomycotina.</title>
        <authorList>
            <person name="Kijpornyongpan T."/>
            <person name="Mondo S.J."/>
            <person name="Barry K."/>
            <person name="Sandor L."/>
            <person name="Lee J."/>
            <person name="Lipzen A."/>
            <person name="Pangilinan J."/>
            <person name="LaButti K."/>
            <person name="Hainaut M."/>
            <person name="Henrissat B."/>
            <person name="Grigoriev I.V."/>
            <person name="Spatafora J.W."/>
            <person name="Aime M.C."/>
        </authorList>
    </citation>
    <scope>NUCLEOTIDE SEQUENCE [LARGE SCALE GENOMIC DNA]</scope>
    <source>
        <strain evidence="19 20">MCA 3645</strain>
    </source>
</reference>
<evidence type="ECO:0000256" key="16">
    <source>
        <dbReference type="SAM" id="MobiDB-lite"/>
    </source>
</evidence>
<feature type="region of interest" description="Disordered" evidence="16">
    <location>
        <begin position="146"/>
        <end position="186"/>
    </location>
</feature>
<dbReference type="Proteomes" id="UP000246740">
    <property type="component" value="Unassembled WGS sequence"/>
</dbReference>
<dbReference type="PANTHER" id="PTHR23342:SF4">
    <property type="entry name" value="AMINO-ACID ACETYLTRANSFERASE, MITOCHONDRIAL"/>
    <property type="match status" value="1"/>
</dbReference>
<dbReference type="Gene3D" id="3.40.630.30">
    <property type="match status" value="1"/>
</dbReference>
<dbReference type="PROSITE" id="PS51186">
    <property type="entry name" value="GNAT"/>
    <property type="match status" value="1"/>
</dbReference>
<evidence type="ECO:0000256" key="7">
    <source>
        <dbReference type="ARBA" id="ARBA00022605"/>
    </source>
</evidence>
<accession>A0A317XFE3</accession>
<dbReference type="STRING" id="1882483.A0A317XFE3"/>
<feature type="region of interest" description="Disordered" evidence="16">
    <location>
        <begin position="359"/>
        <end position="390"/>
    </location>
</feature>
<dbReference type="GO" id="GO:0004042">
    <property type="term" value="F:L-glutamate N-acetyltransferase activity"/>
    <property type="evidence" value="ECO:0007669"/>
    <property type="project" value="TreeGrafter"/>
</dbReference>
<evidence type="ECO:0000256" key="3">
    <source>
        <dbReference type="ARBA" id="ARBA00004925"/>
    </source>
</evidence>
<comment type="function">
    <text evidence="1">N-acetylglutamate synthase involved in arginine biosynthesis.</text>
</comment>
<feature type="region of interest" description="Disordered" evidence="16">
    <location>
        <begin position="266"/>
        <end position="291"/>
    </location>
</feature>
<keyword evidence="10" id="KW-0496">Mitochondrion</keyword>
<feature type="region of interest" description="Disordered" evidence="16">
    <location>
        <begin position="457"/>
        <end position="482"/>
    </location>
</feature>
<dbReference type="GO" id="GO:0006592">
    <property type="term" value="P:ornithine biosynthetic process"/>
    <property type="evidence" value="ECO:0007669"/>
    <property type="project" value="TreeGrafter"/>
</dbReference>
<comment type="pathway">
    <text evidence="3">Amino-acid biosynthesis; L-arginine biosynthesis; N(2)-acetyl-L-ornithine from L-glutamate: step 1/4.</text>
</comment>
<feature type="region of interest" description="Disordered" evidence="16">
    <location>
        <begin position="829"/>
        <end position="848"/>
    </location>
</feature>
<dbReference type="UniPathway" id="UPA00068"/>
<feature type="compositionally biased region" description="Polar residues" evidence="16">
    <location>
        <begin position="165"/>
        <end position="186"/>
    </location>
</feature>
<dbReference type="EMBL" id="KZ819237">
    <property type="protein sequence ID" value="PWY96931.1"/>
    <property type="molecule type" value="Genomic_DNA"/>
</dbReference>
<name>A0A317XFE3_9BASI</name>
<dbReference type="Gene3D" id="3.40.1160.10">
    <property type="entry name" value="Acetylglutamate kinase-like"/>
    <property type="match status" value="1"/>
</dbReference>
<dbReference type="OrthoDB" id="5585968at2759"/>
<feature type="region of interest" description="Disordered" evidence="16">
    <location>
        <begin position="16"/>
        <end position="68"/>
    </location>
</feature>
<feature type="region of interest" description="Disordered" evidence="16">
    <location>
        <begin position="92"/>
        <end position="112"/>
    </location>
</feature>
<dbReference type="PROSITE" id="PS51731">
    <property type="entry name" value="GNAT_NAGS"/>
    <property type="match status" value="1"/>
</dbReference>
<comment type="catalytic activity">
    <reaction evidence="15">
        <text>L-glutamate + acetyl-CoA = N-acetyl-L-glutamate + CoA + H(+)</text>
        <dbReference type="Rhea" id="RHEA:24292"/>
        <dbReference type="ChEBI" id="CHEBI:15378"/>
        <dbReference type="ChEBI" id="CHEBI:29985"/>
        <dbReference type="ChEBI" id="CHEBI:44337"/>
        <dbReference type="ChEBI" id="CHEBI:57287"/>
        <dbReference type="ChEBI" id="CHEBI:57288"/>
        <dbReference type="EC" id="2.3.1.1"/>
    </reaction>
</comment>
<keyword evidence="9" id="KW-0809">Transit peptide</keyword>
<evidence type="ECO:0000256" key="6">
    <source>
        <dbReference type="ARBA" id="ARBA00018802"/>
    </source>
</evidence>
<feature type="domain" description="N-acetyltransferase" evidence="18">
    <location>
        <begin position="610"/>
        <end position="796"/>
    </location>
</feature>
<keyword evidence="7" id="KW-0028">Amino-acid biosynthesis</keyword>
<comment type="subcellular location">
    <subcellularLocation>
        <location evidence="2">Mitochondrion</location>
    </subcellularLocation>
</comment>
<gene>
    <name evidence="19" type="ORF">BCV70DRAFT_182309</name>
</gene>